<feature type="compositionally biased region" description="Basic and acidic residues" evidence="1">
    <location>
        <begin position="100"/>
        <end position="117"/>
    </location>
</feature>
<evidence type="ECO:0000313" key="3">
    <source>
        <dbReference type="Proteomes" id="UP000222542"/>
    </source>
</evidence>
<reference evidence="2 3" key="2">
    <citation type="journal article" date="2017" name="Genome Biol.">
        <title>New reference genome sequences of hot pepper reveal the massive evolution of plant disease-resistance genes by retroduplication.</title>
        <authorList>
            <person name="Kim S."/>
            <person name="Park J."/>
            <person name="Yeom S.I."/>
            <person name="Kim Y.M."/>
            <person name="Seo E."/>
            <person name="Kim K.T."/>
            <person name="Kim M.S."/>
            <person name="Lee J.M."/>
            <person name="Cheong K."/>
            <person name="Shin H.S."/>
            <person name="Kim S.B."/>
            <person name="Han K."/>
            <person name="Lee J."/>
            <person name="Park M."/>
            <person name="Lee H.A."/>
            <person name="Lee H.Y."/>
            <person name="Lee Y."/>
            <person name="Oh S."/>
            <person name="Lee J.H."/>
            <person name="Choi E."/>
            <person name="Choi E."/>
            <person name="Lee S.E."/>
            <person name="Jeon J."/>
            <person name="Kim H."/>
            <person name="Choi G."/>
            <person name="Song H."/>
            <person name="Lee J."/>
            <person name="Lee S.C."/>
            <person name="Kwon J.K."/>
            <person name="Lee H.Y."/>
            <person name="Koo N."/>
            <person name="Hong Y."/>
            <person name="Kim R.W."/>
            <person name="Kang W.H."/>
            <person name="Huh J.H."/>
            <person name="Kang B.C."/>
            <person name="Yang T.J."/>
            <person name="Lee Y.H."/>
            <person name="Bennetzen J.L."/>
            <person name="Choi D."/>
        </authorList>
    </citation>
    <scope>NUCLEOTIDE SEQUENCE [LARGE SCALE GENOMIC DNA]</scope>
    <source>
        <strain evidence="3">cv. CM334</strain>
    </source>
</reference>
<reference evidence="2 3" key="1">
    <citation type="journal article" date="2014" name="Nat. Genet.">
        <title>Genome sequence of the hot pepper provides insights into the evolution of pungency in Capsicum species.</title>
        <authorList>
            <person name="Kim S."/>
            <person name="Park M."/>
            <person name="Yeom S.I."/>
            <person name="Kim Y.M."/>
            <person name="Lee J.M."/>
            <person name="Lee H.A."/>
            <person name="Seo E."/>
            <person name="Choi J."/>
            <person name="Cheong K."/>
            <person name="Kim K.T."/>
            <person name="Jung K."/>
            <person name="Lee G.W."/>
            <person name="Oh S.K."/>
            <person name="Bae C."/>
            <person name="Kim S.B."/>
            <person name="Lee H.Y."/>
            <person name="Kim S.Y."/>
            <person name="Kim M.S."/>
            <person name="Kang B.C."/>
            <person name="Jo Y.D."/>
            <person name="Yang H.B."/>
            <person name="Jeong H.J."/>
            <person name="Kang W.H."/>
            <person name="Kwon J.K."/>
            <person name="Shin C."/>
            <person name="Lim J.Y."/>
            <person name="Park J.H."/>
            <person name="Huh J.H."/>
            <person name="Kim J.S."/>
            <person name="Kim B.D."/>
            <person name="Cohen O."/>
            <person name="Paran I."/>
            <person name="Suh M.C."/>
            <person name="Lee S.B."/>
            <person name="Kim Y.K."/>
            <person name="Shin Y."/>
            <person name="Noh S.J."/>
            <person name="Park J."/>
            <person name="Seo Y.S."/>
            <person name="Kwon S.Y."/>
            <person name="Kim H.A."/>
            <person name="Park J.M."/>
            <person name="Kim H.J."/>
            <person name="Choi S.B."/>
            <person name="Bosland P.W."/>
            <person name="Reeves G."/>
            <person name="Jo S.H."/>
            <person name="Lee B.W."/>
            <person name="Cho H.T."/>
            <person name="Choi H.S."/>
            <person name="Lee M.S."/>
            <person name="Yu Y."/>
            <person name="Do Choi Y."/>
            <person name="Park B.S."/>
            <person name="van Deynze A."/>
            <person name="Ashrafi H."/>
            <person name="Hill T."/>
            <person name="Kim W.T."/>
            <person name="Pai H.S."/>
            <person name="Ahn H.K."/>
            <person name="Yeam I."/>
            <person name="Giovannoni J.J."/>
            <person name="Rose J.K."/>
            <person name="Sorensen I."/>
            <person name="Lee S.J."/>
            <person name="Kim R.W."/>
            <person name="Choi I.Y."/>
            <person name="Choi B.S."/>
            <person name="Lim J.S."/>
            <person name="Lee Y.H."/>
            <person name="Choi D."/>
        </authorList>
    </citation>
    <scope>NUCLEOTIDE SEQUENCE [LARGE SCALE GENOMIC DNA]</scope>
    <source>
        <strain evidence="3">cv. CM334</strain>
    </source>
</reference>
<feature type="compositionally biased region" description="Basic residues" evidence="1">
    <location>
        <begin position="165"/>
        <end position="175"/>
    </location>
</feature>
<dbReference type="EMBL" id="AYRZ02000043">
    <property type="protein sequence ID" value="PHT63192.1"/>
    <property type="molecule type" value="Genomic_DNA"/>
</dbReference>
<comment type="caution">
    <text evidence="2">The sequence shown here is derived from an EMBL/GenBank/DDBJ whole genome shotgun (WGS) entry which is preliminary data.</text>
</comment>
<feature type="compositionally biased region" description="Basic residues" evidence="1">
    <location>
        <begin position="278"/>
        <end position="299"/>
    </location>
</feature>
<protein>
    <submittedName>
        <fullName evidence="2">Uncharacterized protein</fullName>
    </submittedName>
</protein>
<proteinExistence type="predicted"/>
<name>A0A2G2Y0D0_CAPAN</name>
<dbReference type="Proteomes" id="UP000222542">
    <property type="component" value="Unassembled WGS sequence"/>
</dbReference>
<dbReference type="STRING" id="4072.A0A2G2Y0D0"/>
<evidence type="ECO:0000313" key="2">
    <source>
        <dbReference type="EMBL" id="PHT63192.1"/>
    </source>
</evidence>
<feature type="region of interest" description="Disordered" evidence="1">
    <location>
        <begin position="235"/>
        <end position="407"/>
    </location>
</feature>
<organism evidence="2 3">
    <name type="scientific">Capsicum annuum</name>
    <name type="common">Capsicum pepper</name>
    <dbReference type="NCBI Taxonomy" id="4072"/>
    <lineage>
        <taxon>Eukaryota</taxon>
        <taxon>Viridiplantae</taxon>
        <taxon>Streptophyta</taxon>
        <taxon>Embryophyta</taxon>
        <taxon>Tracheophyta</taxon>
        <taxon>Spermatophyta</taxon>
        <taxon>Magnoliopsida</taxon>
        <taxon>eudicotyledons</taxon>
        <taxon>Gunneridae</taxon>
        <taxon>Pentapetalae</taxon>
        <taxon>asterids</taxon>
        <taxon>lamiids</taxon>
        <taxon>Solanales</taxon>
        <taxon>Solanaceae</taxon>
        <taxon>Solanoideae</taxon>
        <taxon>Capsiceae</taxon>
        <taxon>Capsicum</taxon>
    </lineage>
</organism>
<feature type="compositionally biased region" description="Basic residues" evidence="1">
    <location>
        <begin position="379"/>
        <end position="389"/>
    </location>
</feature>
<feature type="region of interest" description="Disordered" evidence="1">
    <location>
        <begin position="99"/>
        <end position="193"/>
    </location>
</feature>
<evidence type="ECO:0000256" key="1">
    <source>
        <dbReference type="SAM" id="MobiDB-lite"/>
    </source>
</evidence>
<sequence length="708" mass="81100">MSVRRHCKFCKRFHFDDCGGCYLIDLHRNCTGFFDQCDIVVDSWFQGRYYYFKTAFDAVREANRSDWLLSRYRVALYFLEEEKHQMIHGAYGVMQSGQFKKNERAPSEEQPAEEGRGTMDQTGKGKQKVTDQPMRQRRQRRNVVSDSDDDDDDGLMGNKNEGAKGHVRARKRRRGGTSNTGDIRENINEGNQEYEYGHDILEEEEEVPEHISEAIHEENQNPEEVADPHIAEAMHEENQNQEEVADPHIAEAMHEENQNQEEPEHALLLLRSYSPLDHHHHYQKPHFSWHVRARKRRRGGTSNTGDPPDLDVLADSSSNDSSDDDQTGQGKQPDQTGKGKQKVTDQPMRQRRQRRNVVSDSDDDDDDGLMGNKNEGAKGHVRARKRRRGGTSNTGDIRENINEGNQEYEYGHDILEEEEEVPEHISEAIHEENQNPEEVADPHIAEAMHEENQNQEEVADPHIAEAMHEENQNQEEVADPHIAEAMHEENQNQEEVADPHIAEAMHEENQNQEEVADPHIAEAMHEENQNQEEVADPHIAEAMHEENQNQEEVADPHIAEAMHEENQNQEEVADPHIAEAMHEENQNQEEVADPHIAEAMHEENQNQEEVADPHIAEAVPEGNQENAQDIHGVNLVAQNNRVARELARLGHPILAQGSRQRRARAAYVNVHRYRRPNLGAEGRRCRANCLCQCPSCRCSEILLNPPPS</sequence>
<keyword evidence="3" id="KW-1185">Reference proteome</keyword>
<feature type="compositionally biased region" description="Basic and acidic residues" evidence="1">
    <location>
        <begin position="245"/>
        <end position="265"/>
    </location>
</feature>
<dbReference type="AlphaFoldDB" id="A0A2G2Y0D0"/>
<gene>
    <name evidence="2" type="ORF">T459_33001</name>
</gene>
<accession>A0A2G2Y0D0</accession>
<dbReference type="Gramene" id="PHT63192">
    <property type="protein sequence ID" value="PHT63192"/>
    <property type="gene ID" value="T459_33001"/>
</dbReference>